<dbReference type="AlphaFoldDB" id="A0A2R4XF07"/>
<name>A0A2R4XF07_9BURK</name>
<sequence>MTSMMTTQSAQPVELYLDKFDYLIEQLESASEIGKLTYQNRILDASARLLMHENGLQALSDRIQRMERAGIFTGTDWNAPASLMPGLVGNTLECNVTATVTLECLSLLRFLAAATQEHRIRGLPAQKARHFLTQVLALNLDRVLGAASEASRVKENKLSRAVDRLLRHIMETVGAQGILDRLVEEVWRILSQRPLQVNPVKSMIVQISVALNEDRNGLSDARIQGADRLISALFGPTQLCRDDPGIQLYRQRLSGADRGTLQAEALGMARAMHDTGLVSDYQVEFTHFVLDSEDSDLLTHSMGLSSTGLDALRSYQPLVLSLIRESVHLGTGQALLGMSQILERGILYSPPIAPSLWRLLATKPSEMSVALLQRAFGPDIDARRTLVAGLLQMLGQPLGVGQGNNPTCQSARALSMWALNDPDYLLWLIAQVSNNDRIVMHFEGGKLDSGELPAGLAFNIPLDADAVSILLVPHLDRIYAEMGRRVADRGEDPHKWINPELHGWWVGRMFFIAVDVATGLLHDYPRFVADFYQAYHPLYNGNEPIIHPQPAGVAVTDSSGAFVGWHAITLIRVALDQSGCMRVYFFNPNNDSGQDWGHGVVVSTQGHGELPGESSLPFEDFTSRLYIFHDDGLKGSQEPHIDPAIIEKVQQKAVGSWAAQRIALTAGT</sequence>
<keyword evidence="2" id="KW-1185">Reference proteome</keyword>
<proteinExistence type="predicted"/>
<dbReference type="KEGG" id="boz:DBV39_00280"/>
<dbReference type="EMBL" id="CP028901">
    <property type="protein sequence ID" value="AWB32404.1"/>
    <property type="molecule type" value="Genomic_DNA"/>
</dbReference>
<dbReference type="OrthoDB" id="3893742at2"/>
<reference evidence="1 2" key="1">
    <citation type="submission" date="2018-04" db="EMBL/GenBank/DDBJ databases">
        <title>Bordetella sp. HZ20 isolated from seawater.</title>
        <authorList>
            <person name="Sun C."/>
        </authorList>
    </citation>
    <scope>NUCLEOTIDE SEQUENCE [LARGE SCALE GENOMIC DNA]</scope>
    <source>
        <strain evidence="1 2">HZ20</strain>
    </source>
</reference>
<dbReference type="RefSeq" id="WP_108619845.1">
    <property type="nucleotide sequence ID" value="NZ_CP028901.1"/>
</dbReference>
<evidence type="ECO:0000313" key="2">
    <source>
        <dbReference type="Proteomes" id="UP000244571"/>
    </source>
</evidence>
<protein>
    <submittedName>
        <fullName evidence="1">Uncharacterized protein</fullName>
    </submittedName>
</protein>
<accession>A0A2R4XF07</accession>
<organism evidence="1 2">
    <name type="scientific">Orrella marina</name>
    <dbReference type="NCBI Taxonomy" id="2163011"/>
    <lineage>
        <taxon>Bacteria</taxon>
        <taxon>Pseudomonadati</taxon>
        <taxon>Pseudomonadota</taxon>
        <taxon>Betaproteobacteria</taxon>
        <taxon>Burkholderiales</taxon>
        <taxon>Alcaligenaceae</taxon>
        <taxon>Orrella</taxon>
    </lineage>
</organism>
<gene>
    <name evidence="1" type="ORF">DBV39_00280</name>
</gene>
<dbReference type="Proteomes" id="UP000244571">
    <property type="component" value="Chromosome"/>
</dbReference>
<evidence type="ECO:0000313" key="1">
    <source>
        <dbReference type="EMBL" id="AWB32404.1"/>
    </source>
</evidence>